<feature type="domain" description="Glutaredoxin" evidence="1">
    <location>
        <begin position="19"/>
        <end position="87"/>
    </location>
</feature>
<organism evidence="2 3">
    <name type="scientific">Fadolivirus FV1/VV64</name>
    <dbReference type="NCBI Taxonomy" id="3070911"/>
    <lineage>
        <taxon>Viruses</taxon>
        <taxon>Varidnaviria</taxon>
        <taxon>Bamfordvirae</taxon>
        <taxon>Nucleocytoviricota</taxon>
        <taxon>Megaviricetes</taxon>
        <taxon>Imitervirales</taxon>
        <taxon>Mimiviridae</taxon>
        <taxon>Klosneuvirinae</taxon>
        <taxon>Fadolivirus</taxon>
        <taxon>Fadolivirus algeromassiliense</taxon>
    </lineage>
</organism>
<proteinExistence type="predicted"/>
<dbReference type="SUPFAM" id="SSF52833">
    <property type="entry name" value="Thioredoxin-like"/>
    <property type="match status" value="1"/>
</dbReference>
<protein>
    <submittedName>
        <fullName evidence="2">Glutaredoxin</fullName>
    </submittedName>
</protein>
<dbReference type="Pfam" id="PF00462">
    <property type="entry name" value="Glutaredoxin"/>
    <property type="match status" value="1"/>
</dbReference>
<gene>
    <name evidence="2" type="ORF">Fadolivirus_1_656</name>
</gene>
<dbReference type="InterPro" id="IPR002109">
    <property type="entry name" value="Glutaredoxin"/>
</dbReference>
<reference evidence="2 3" key="1">
    <citation type="submission" date="2020-04" db="EMBL/GenBank/DDBJ databases">
        <title>Advantages and limits of metagenomic assembly and binning of a giant virus.</title>
        <authorList>
            <person name="Schulz F."/>
            <person name="Andreani J."/>
            <person name="Francis R."/>
            <person name="Boudjemaa H."/>
            <person name="Bou Khalil J.Y."/>
            <person name="Lee J."/>
            <person name="La Scola B."/>
            <person name="Woyke T."/>
        </authorList>
    </citation>
    <scope>NUCLEOTIDE SEQUENCE [LARGE SCALE GENOMIC DNA]</scope>
    <source>
        <strain evidence="2 3">FV1/VV64</strain>
    </source>
</reference>
<keyword evidence="3" id="KW-1185">Reference proteome</keyword>
<accession>A0A7D3UVK7</accession>
<name>A0A7D3UVK7_9VIRU</name>
<dbReference type="PROSITE" id="PS51354">
    <property type="entry name" value="GLUTAREDOXIN_2"/>
    <property type="match status" value="1"/>
</dbReference>
<dbReference type="Gene3D" id="3.40.30.10">
    <property type="entry name" value="Glutaredoxin"/>
    <property type="match status" value="1"/>
</dbReference>
<dbReference type="InterPro" id="IPR036249">
    <property type="entry name" value="Thioredoxin-like_sf"/>
</dbReference>
<evidence type="ECO:0000313" key="3">
    <source>
        <dbReference type="Proteomes" id="UP001162001"/>
    </source>
</evidence>
<dbReference type="Proteomes" id="UP001162001">
    <property type="component" value="Segment"/>
</dbReference>
<dbReference type="EMBL" id="MT418680">
    <property type="protein sequence ID" value="QKF94114.1"/>
    <property type="molecule type" value="Genomic_DNA"/>
</dbReference>
<evidence type="ECO:0000313" key="2">
    <source>
        <dbReference type="EMBL" id="QKF94114.1"/>
    </source>
</evidence>
<evidence type="ECO:0000259" key="1">
    <source>
        <dbReference type="Pfam" id="PF00462"/>
    </source>
</evidence>
<sequence length="100" mass="11893">MDKYNKKIDLYKNNDIYIIFYSPTCKYSLNAIDLLKYKNKSFKGYDVNKIKGGFYKLLDYLSLWKENTGYIDSHKTKPIIFHKGKFIGGFTELKVYLDNH</sequence>